<dbReference type="Pfam" id="PF13975">
    <property type="entry name" value="gag-asp_proteas"/>
    <property type="match status" value="1"/>
</dbReference>
<evidence type="ECO:0000256" key="1">
    <source>
        <dbReference type="ARBA" id="ARBA00022801"/>
    </source>
</evidence>
<dbReference type="OrthoDB" id="7595324at2"/>
<feature type="signal peptide" evidence="2">
    <location>
        <begin position="1"/>
        <end position="19"/>
    </location>
</feature>
<accession>A0A844Y305</accession>
<dbReference type="SUPFAM" id="SSF50630">
    <property type="entry name" value="Acid proteases"/>
    <property type="match status" value="1"/>
</dbReference>
<reference evidence="4 5" key="1">
    <citation type="submission" date="2019-12" db="EMBL/GenBank/DDBJ databases">
        <title>Genomic-based taxomic classification of the family Erythrobacteraceae.</title>
        <authorList>
            <person name="Xu L."/>
        </authorList>
    </citation>
    <scope>NUCLEOTIDE SEQUENCE [LARGE SCALE GENOMIC DNA]</scope>
    <source>
        <strain evidence="4 5">DSM 16225</strain>
    </source>
</reference>
<protein>
    <submittedName>
        <fullName evidence="4">TIGR02281 family clan AA aspartic protease</fullName>
        <ecNumber evidence="4">3.4.23.-</ecNumber>
    </submittedName>
</protein>
<keyword evidence="1 4" id="KW-0378">Hydrolase</keyword>
<dbReference type="GO" id="GO:0006508">
    <property type="term" value="P:proteolysis"/>
    <property type="evidence" value="ECO:0007669"/>
    <property type="project" value="UniProtKB-KW"/>
</dbReference>
<dbReference type="PROSITE" id="PS00141">
    <property type="entry name" value="ASP_PROTEASE"/>
    <property type="match status" value="1"/>
</dbReference>
<feature type="domain" description="Peptidase A2" evidence="3">
    <location>
        <begin position="83"/>
        <end position="162"/>
    </location>
</feature>
<proteinExistence type="predicted"/>
<keyword evidence="4" id="KW-0645">Protease</keyword>
<evidence type="ECO:0000256" key="2">
    <source>
        <dbReference type="SAM" id="SignalP"/>
    </source>
</evidence>
<keyword evidence="5" id="KW-1185">Reference proteome</keyword>
<dbReference type="RefSeq" id="WP_160608876.1">
    <property type="nucleotide sequence ID" value="NZ_JAIVLR010000001.1"/>
</dbReference>
<dbReference type="Gene3D" id="2.40.70.10">
    <property type="entry name" value="Acid Proteases"/>
    <property type="match status" value="1"/>
</dbReference>
<dbReference type="InterPro" id="IPR011969">
    <property type="entry name" value="Clan_AA_Asp_peptidase_C"/>
</dbReference>
<sequence>MIRPLLFIVAAISGLAAFAVRDHPGVAAEEPGEVKRFNSSPNPWSSDAVIEAQQGGEWYGEVRLERAGDGHYYSSASVGAAKFNVIVDTGASVVALTGDDARAAGLSWEQHEVAVVGRGASGDVHGVIRRIPEIDVGGITARNVEAIIIPEGLDVSLLGQSYLAHVRSVEIRGGQMVLSNM</sequence>
<dbReference type="InterPro" id="IPR001969">
    <property type="entry name" value="Aspartic_peptidase_AS"/>
</dbReference>
<evidence type="ECO:0000313" key="4">
    <source>
        <dbReference type="EMBL" id="MXO52216.1"/>
    </source>
</evidence>
<dbReference type="CDD" id="cd05483">
    <property type="entry name" value="retropepsin_like_bacteria"/>
    <property type="match status" value="1"/>
</dbReference>
<dbReference type="InterPro" id="IPR001995">
    <property type="entry name" value="Peptidase_A2_cat"/>
</dbReference>
<name>A0A844Y305_9SPHN</name>
<organism evidence="4 5">
    <name type="scientific">Qipengyuania gaetbuli</name>
    <dbReference type="NCBI Taxonomy" id="266952"/>
    <lineage>
        <taxon>Bacteria</taxon>
        <taxon>Pseudomonadati</taxon>
        <taxon>Pseudomonadota</taxon>
        <taxon>Alphaproteobacteria</taxon>
        <taxon>Sphingomonadales</taxon>
        <taxon>Erythrobacteraceae</taxon>
        <taxon>Qipengyuania</taxon>
    </lineage>
</organism>
<dbReference type="InterPro" id="IPR034122">
    <property type="entry name" value="Retropepsin-like_bacterial"/>
</dbReference>
<dbReference type="NCBIfam" id="TIGR02281">
    <property type="entry name" value="clan_AA_DTGA"/>
    <property type="match status" value="1"/>
</dbReference>
<dbReference type="AlphaFoldDB" id="A0A844Y305"/>
<dbReference type="EC" id="3.4.23.-" evidence="4"/>
<feature type="chain" id="PRO_5032660453" evidence="2">
    <location>
        <begin position="20"/>
        <end position="181"/>
    </location>
</feature>
<dbReference type="PROSITE" id="PS50175">
    <property type="entry name" value="ASP_PROT_RETROV"/>
    <property type="match status" value="1"/>
</dbReference>
<dbReference type="EMBL" id="WTYF01000004">
    <property type="protein sequence ID" value="MXO52216.1"/>
    <property type="molecule type" value="Genomic_DNA"/>
</dbReference>
<keyword evidence="2" id="KW-0732">Signal</keyword>
<evidence type="ECO:0000313" key="5">
    <source>
        <dbReference type="Proteomes" id="UP000444185"/>
    </source>
</evidence>
<dbReference type="InterPro" id="IPR021109">
    <property type="entry name" value="Peptidase_aspartic_dom_sf"/>
</dbReference>
<comment type="caution">
    <text evidence="4">The sequence shown here is derived from an EMBL/GenBank/DDBJ whole genome shotgun (WGS) entry which is preliminary data.</text>
</comment>
<dbReference type="GO" id="GO:0004190">
    <property type="term" value="F:aspartic-type endopeptidase activity"/>
    <property type="evidence" value="ECO:0007669"/>
    <property type="project" value="InterPro"/>
</dbReference>
<evidence type="ECO:0000259" key="3">
    <source>
        <dbReference type="PROSITE" id="PS50175"/>
    </source>
</evidence>
<gene>
    <name evidence="4" type="ORF">GRI42_12955</name>
</gene>
<dbReference type="Proteomes" id="UP000444185">
    <property type="component" value="Unassembled WGS sequence"/>
</dbReference>